<dbReference type="GO" id="GO:0004853">
    <property type="term" value="F:uroporphyrinogen decarboxylase activity"/>
    <property type="evidence" value="ECO:0007669"/>
    <property type="project" value="UniProtKB-EC"/>
</dbReference>
<organism evidence="2 3">
    <name type="scientific">Gottschalkia acidurici (strain ATCC 7906 / DSM 604 / BCRC 14475 / CIP 104303 / KCTC 5404 / NCIMB 10678 / 9a)</name>
    <name type="common">Clostridium acidurici</name>
    <dbReference type="NCBI Taxonomy" id="1128398"/>
    <lineage>
        <taxon>Bacteria</taxon>
        <taxon>Bacillati</taxon>
        <taxon>Bacillota</taxon>
        <taxon>Tissierellia</taxon>
        <taxon>Tissierellales</taxon>
        <taxon>Gottschalkiaceae</taxon>
        <taxon>Gottschalkia</taxon>
    </lineage>
</organism>
<dbReference type="KEGG" id="cad:Curi_c11470"/>
<evidence type="ECO:0000259" key="1">
    <source>
        <dbReference type="Pfam" id="PF01208"/>
    </source>
</evidence>
<dbReference type="STRING" id="1128398.Curi_c11470"/>
<name>K0B0I7_GOTA9</name>
<dbReference type="SUPFAM" id="SSF51726">
    <property type="entry name" value="UROD/MetE-like"/>
    <property type="match status" value="1"/>
</dbReference>
<dbReference type="InterPro" id="IPR000257">
    <property type="entry name" value="Uroporphyrinogen_deCOase"/>
</dbReference>
<gene>
    <name evidence="2" type="primary">hemE1</name>
    <name evidence="2" type="ordered locus">Curi_c11470</name>
</gene>
<dbReference type="HOGENOM" id="CLU_040933_2_0_9"/>
<reference evidence="2 3" key="1">
    <citation type="journal article" date="2012" name="PLoS ONE">
        <title>The purine-utilizing bacterium Clostridium acidurici 9a: a genome-guided metabolic reconsideration.</title>
        <authorList>
            <person name="Hartwich K."/>
            <person name="Poehlein A."/>
            <person name="Daniel R."/>
        </authorList>
    </citation>
    <scope>NUCLEOTIDE SEQUENCE [LARGE SCALE GENOMIC DNA]</scope>
    <source>
        <strain evidence="3">ATCC 7906 / DSM 604 / BCRC 14475 / CIP 104303 / KCTC 5404 / NCIMB 10678 / 9a</strain>
    </source>
</reference>
<sequence length="353" mass="39874">MRFKDEMTSKERMTAYFNNEDVDRPPFSLSLGEPAAKFINISSYDHYHNADRMVDIEEYCYNRFGQDGISIRAGLHGFAEAMGSKLYFPQYGLTLVEEPFLASNENHDKLSPADPHKDGRLPIFLEALEKLQERCGEMVGVSASIPGPFTTLSSLRGSENLMKDLYSRPDMVNKWLDIIMETFNLYIDEASKLNVGFLFAEPMGSCSLISPKMFKKFVQPYLSKCSDRIFNKTGKRPSLHICGQTEKILKDLAEIKVSSLSLDNVVDMEKAKEEIGKEVCLVGNVKPVETIADGTKEDIFNEVGYLLAKLHDSPKGYIIAPGCQLPMTIDIEKIDMFVEAVHKFNKFNSKNKK</sequence>
<dbReference type="RefSeq" id="WP_014967298.1">
    <property type="nucleotide sequence ID" value="NC_018664.1"/>
</dbReference>
<dbReference type="InterPro" id="IPR052024">
    <property type="entry name" value="Methanogen_methyltrans"/>
</dbReference>
<dbReference type="EMBL" id="CP003326">
    <property type="protein sequence ID" value="AFS78161.1"/>
    <property type="molecule type" value="Genomic_DNA"/>
</dbReference>
<dbReference type="GO" id="GO:0006779">
    <property type="term" value="P:porphyrin-containing compound biosynthetic process"/>
    <property type="evidence" value="ECO:0007669"/>
    <property type="project" value="InterPro"/>
</dbReference>
<dbReference type="Pfam" id="PF01208">
    <property type="entry name" value="URO-D"/>
    <property type="match status" value="1"/>
</dbReference>
<evidence type="ECO:0000313" key="2">
    <source>
        <dbReference type="EMBL" id="AFS78161.1"/>
    </source>
</evidence>
<keyword evidence="2" id="KW-0456">Lyase</keyword>
<dbReference type="Gene3D" id="3.20.20.210">
    <property type="match status" value="1"/>
</dbReference>
<dbReference type="eggNOG" id="COG0407">
    <property type="taxonomic scope" value="Bacteria"/>
</dbReference>
<evidence type="ECO:0000313" key="3">
    <source>
        <dbReference type="Proteomes" id="UP000006094"/>
    </source>
</evidence>
<proteinExistence type="predicted"/>
<feature type="domain" description="Uroporphyrinogen decarboxylase (URO-D)" evidence="1">
    <location>
        <begin position="8"/>
        <end position="343"/>
    </location>
</feature>
<dbReference type="AlphaFoldDB" id="K0B0I7"/>
<dbReference type="CDD" id="cd03465">
    <property type="entry name" value="URO-D_like"/>
    <property type="match status" value="1"/>
</dbReference>
<dbReference type="Proteomes" id="UP000006094">
    <property type="component" value="Chromosome"/>
</dbReference>
<dbReference type="InterPro" id="IPR038071">
    <property type="entry name" value="UROD/MetE-like_sf"/>
</dbReference>
<keyword evidence="3" id="KW-1185">Reference proteome</keyword>
<dbReference type="PANTHER" id="PTHR47099">
    <property type="entry name" value="METHYLCOBAMIDE:COM METHYLTRANSFERASE MTBA"/>
    <property type="match status" value="1"/>
</dbReference>
<dbReference type="EC" id="4.1.1.37" evidence="2"/>
<accession>K0B0I7</accession>
<dbReference type="OrthoDB" id="9780425at2"/>
<protein>
    <submittedName>
        <fullName evidence="2">Uroporphyrinogen decarboxylase HemE</fullName>
        <ecNumber evidence="2">4.1.1.37</ecNumber>
    </submittedName>
</protein>
<dbReference type="PANTHER" id="PTHR47099:SF1">
    <property type="entry name" value="METHYLCOBAMIDE:COM METHYLTRANSFERASE MTBA"/>
    <property type="match status" value="1"/>
</dbReference>